<evidence type="ECO:0000256" key="1">
    <source>
        <dbReference type="SAM" id="SignalP"/>
    </source>
</evidence>
<keyword evidence="1" id="KW-0732">Signal</keyword>
<dbReference type="Proteomes" id="UP001155241">
    <property type="component" value="Unassembled WGS sequence"/>
</dbReference>
<evidence type="ECO:0000313" key="4">
    <source>
        <dbReference type="Proteomes" id="UP001155241"/>
    </source>
</evidence>
<evidence type="ECO:0000259" key="2">
    <source>
        <dbReference type="Pfam" id="PF09113"/>
    </source>
</evidence>
<protein>
    <recommendedName>
        <fullName evidence="2">Peptide-N-glycosidase F C-terminal domain-containing protein</fullName>
    </recommendedName>
</protein>
<dbReference type="Gene3D" id="2.60.120.230">
    <property type="match status" value="3"/>
</dbReference>
<dbReference type="RefSeq" id="WP_252856272.1">
    <property type="nucleotide sequence ID" value="NZ_JAMXLR010000096.1"/>
</dbReference>
<dbReference type="AlphaFoldDB" id="A0A9X2FGU7"/>
<dbReference type="EMBL" id="JAMXLR010000096">
    <property type="protein sequence ID" value="MCO6048158.1"/>
    <property type="molecule type" value="Genomic_DNA"/>
</dbReference>
<dbReference type="InterPro" id="IPR018247">
    <property type="entry name" value="EF_Hand_1_Ca_BS"/>
</dbReference>
<feature type="signal peptide" evidence="1">
    <location>
        <begin position="1"/>
        <end position="29"/>
    </location>
</feature>
<accession>A0A9X2FGU7</accession>
<dbReference type="InterPro" id="IPR015197">
    <property type="entry name" value="PngaseF_C"/>
</dbReference>
<proteinExistence type="predicted"/>
<gene>
    <name evidence="3" type="ORF">NG895_30045</name>
</gene>
<dbReference type="GO" id="GO:0016715">
    <property type="term" value="F:oxidoreductase activity, acting on paired donors, with incorporation or reduction of molecular oxygen, reduced ascorbate as one donor, and incorporation of one atom of oxygen"/>
    <property type="evidence" value="ECO:0007669"/>
    <property type="project" value="InterPro"/>
</dbReference>
<sequence>MKTLAHSHRNARLLVAVCCTLSLPFAASAQTFDVLDIDITPRRSSSLFTFPAFDPNTKLTATFGVVNGVDPWDRAANFYIEEPNGDRIEIMKSVTGFGGTSTHTRDITHLLPRLSGKTVRIGGFVDAWTGDAWHLDGAITATAQPATSSPVFVKPVISEARQFAGYFDEPLPDGTLGHSHTVQVPELPEGIEEYESLKLYYFTSGHSGSDGRGGNEFVTDQHRIFVNGAEVDNYTADNNQAVDGYEDELGLTFGKGPGTYNVEDFRVENSNVTTGYQNSIANAVLNNPDTSGDPKSRLYTTREVYFPWRQFGHEYIGNNQGGGTHQYARSGWKPGDSVQAATIDVTDLMTTGENTVTLSIGGGDFTNDWRFSAYLVGELPTDSLVYTGSPLDNPADLNQDGQVNQADVDHFVAAFNAPVNPLYGFYDPSDLDGNGAVDLDDAFAFHEALVQKGMQLSFSQITQTVPEPATYLSALALAATAVFVSQRRKLLVR</sequence>
<dbReference type="InterPro" id="IPR014784">
    <property type="entry name" value="Cu2_ascorb_mOase-like_C"/>
</dbReference>
<organism evidence="3 4">
    <name type="scientific">Aeoliella straminimaris</name>
    <dbReference type="NCBI Taxonomy" id="2954799"/>
    <lineage>
        <taxon>Bacteria</taxon>
        <taxon>Pseudomonadati</taxon>
        <taxon>Planctomycetota</taxon>
        <taxon>Planctomycetia</taxon>
        <taxon>Pirellulales</taxon>
        <taxon>Lacipirellulaceae</taxon>
        <taxon>Aeoliella</taxon>
    </lineage>
</organism>
<reference evidence="3" key="1">
    <citation type="submission" date="2022-06" db="EMBL/GenBank/DDBJ databases">
        <title>Aeoliella straminimaris, a novel planctomycete from sediments.</title>
        <authorList>
            <person name="Vitorino I.R."/>
            <person name="Lage O.M."/>
        </authorList>
    </citation>
    <scope>NUCLEOTIDE SEQUENCE</scope>
    <source>
        <strain evidence="3">ICT_H6.2</strain>
    </source>
</reference>
<feature type="domain" description="Peptide-N-glycosidase F C-terminal" evidence="2">
    <location>
        <begin position="194"/>
        <end position="376"/>
    </location>
</feature>
<dbReference type="PROSITE" id="PS00018">
    <property type="entry name" value="EF_HAND_1"/>
    <property type="match status" value="1"/>
</dbReference>
<name>A0A9X2FGU7_9BACT</name>
<feature type="chain" id="PRO_5040846473" description="Peptide-N-glycosidase F C-terminal domain-containing protein" evidence="1">
    <location>
        <begin position="30"/>
        <end position="493"/>
    </location>
</feature>
<keyword evidence="4" id="KW-1185">Reference proteome</keyword>
<evidence type="ECO:0000313" key="3">
    <source>
        <dbReference type="EMBL" id="MCO6048158.1"/>
    </source>
</evidence>
<dbReference type="Pfam" id="PF09113">
    <property type="entry name" value="N-glycanase_C"/>
    <property type="match status" value="1"/>
</dbReference>
<comment type="caution">
    <text evidence="3">The sequence shown here is derived from an EMBL/GenBank/DDBJ whole genome shotgun (WGS) entry which is preliminary data.</text>
</comment>